<accession>A0A1G2C6Z8</accession>
<comment type="caution">
    <text evidence="1">The sequence shown here is derived from an EMBL/GenBank/DDBJ whole genome shotgun (WGS) entry which is preliminary data.</text>
</comment>
<dbReference type="AlphaFoldDB" id="A0A1G2C6Z8"/>
<dbReference type="Proteomes" id="UP000176349">
    <property type="component" value="Unassembled WGS sequence"/>
</dbReference>
<protein>
    <submittedName>
        <fullName evidence="1">Uncharacterized protein</fullName>
    </submittedName>
</protein>
<evidence type="ECO:0000313" key="2">
    <source>
        <dbReference type="Proteomes" id="UP000176349"/>
    </source>
</evidence>
<gene>
    <name evidence="1" type="ORF">A2128_01035</name>
</gene>
<organism evidence="1 2">
    <name type="scientific">Candidatus Liptonbacteria bacterium GWC1_60_9</name>
    <dbReference type="NCBI Taxonomy" id="1798645"/>
    <lineage>
        <taxon>Bacteria</taxon>
        <taxon>Candidatus Liptoniibacteriota</taxon>
    </lineage>
</organism>
<proteinExistence type="predicted"/>
<sequence length="195" mass="21884">MRNKRLVLIITIGILALAIIGAGIFYAARFTNFPSKESAKQAETLEDETANWKTKQFQIQAGQGFEIRVPPAWKDAFMLRENLFTPYPFGRRPGPVQFGWWTNSILAVNPADQDTLKIPWELLHIDILASEDAAQLGLDSKTIGPGGGTMKRLRAGGADFVVVFYKPVCQDCEPGSWYTERRAEADRVVETFRAY</sequence>
<name>A0A1G2C6Z8_9BACT</name>
<reference evidence="1 2" key="1">
    <citation type="journal article" date="2016" name="Nat. Commun.">
        <title>Thousands of microbial genomes shed light on interconnected biogeochemical processes in an aquifer system.</title>
        <authorList>
            <person name="Anantharaman K."/>
            <person name="Brown C.T."/>
            <person name="Hug L.A."/>
            <person name="Sharon I."/>
            <person name="Castelle C.J."/>
            <person name="Probst A.J."/>
            <person name="Thomas B.C."/>
            <person name="Singh A."/>
            <person name="Wilkins M.J."/>
            <person name="Karaoz U."/>
            <person name="Brodie E.L."/>
            <person name="Williams K.H."/>
            <person name="Hubbard S.S."/>
            <person name="Banfield J.F."/>
        </authorList>
    </citation>
    <scope>NUCLEOTIDE SEQUENCE [LARGE SCALE GENOMIC DNA]</scope>
</reference>
<dbReference type="EMBL" id="MHKV01000020">
    <property type="protein sequence ID" value="OGY97174.1"/>
    <property type="molecule type" value="Genomic_DNA"/>
</dbReference>
<evidence type="ECO:0000313" key="1">
    <source>
        <dbReference type="EMBL" id="OGY97174.1"/>
    </source>
</evidence>